<evidence type="ECO:0000313" key="7">
    <source>
        <dbReference type="EMBL" id="MBA0083729.1"/>
    </source>
</evidence>
<comment type="caution">
    <text evidence="7">The sequence shown here is derived from an EMBL/GenBank/DDBJ whole genome shotgun (WGS) entry which is preliminary data.</text>
</comment>
<evidence type="ECO:0000256" key="4">
    <source>
        <dbReference type="ARBA" id="ARBA00023284"/>
    </source>
</evidence>
<organism evidence="7 8">
    <name type="scientific">Candidatus Acidiferrum panamense</name>
    <dbReference type="NCBI Taxonomy" id="2741543"/>
    <lineage>
        <taxon>Bacteria</taxon>
        <taxon>Pseudomonadati</taxon>
        <taxon>Acidobacteriota</taxon>
        <taxon>Terriglobia</taxon>
        <taxon>Candidatus Acidiferrales</taxon>
        <taxon>Candidatus Acidiferrum</taxon>
    </lineage>
</organism>
<evidence type="ECO:0000256" key="5">
    <source>
        <dbReference type="SAM" id="SignalP"/>
    </source>
</evidence>
<dbReference type="PANTHER" id="PTHR13887">
    <property type="entry name" value="GLUTATHIONE S-TRANSFERASE KAPPA"/>
    <property type="match status" value="1"/>
</dbReference>
<dbReference type="CDD" id="cd03023">
    <property type="entry name" value="DsbA_Com1_like"/>
    <property type="match status" value="1"/>
</dbReference>
<sequence>MARPAFYRANMWYRAAIVASALACGLISALNAQAIKAAELPPAQREAIEGIIHDYVLKNPDVLIEALQNAQDKLNHEADAKATKVLSERASEIFDDPATPVGGNPKGNVNIVEFFDYRCPYCKQVLPALQSLLKEDHGLRFVYMEFPVLGSVSVVAAHAALAARQQGKYEAFHTAMMATKGQITEDTVYEVAGSVGIDVDRLKQDMNAPEIDQALKENSALAQALNIHGTPGFIIGKKIVPGALDLDALKERITEARKG</sequence>
<reference evidence="7" key="1">
    <citation type="submission" date="2020-06" db="EMBL/GenBank/DDBJ databases">
        <title>Legume-microbial interactions unlock mineral nutrients during tropical forest succession.</title>
        <authorList>
            <person name="Epihov D.Z."/>
        </authorList>
    </citation>
    <scope>NUCLEOTIDE SEQUENCE [LARGE SCALE GENOMIC DNA]</scope>
    <source>
        <strain evidence="7">Pan2503</strain>
    </source>
</reference>
<gene>
    <name evidence="7" type="ORF">HRJ53_01920</name>
</gene>
<protein>
    <submittedName>
        <fullName evidence="7">DsbA family protein</fullName>
    </submittedName>
</protein>
<dbReference type="Proteomes" id="UP000567293">
    <property type="component" value="Unassembled WGS sequence"/>
</dbReference>
<dbReference type="Pfam" id="PF01323">
    <property type="entry name" value="DSBA"/>
    <property type="match status" value="1"/>
</dbReference>
<evidence type="ECO:0000256" key="3">
    <source>
        <dbReference type="ARBA" id="ARBA00023157"/>
    </source>
</evidence>
<feature type="chain" id="PRO_5031060529" evidence="5">
    <location>
        <begin position="35"/>
        <end position="259"/>
    </location>
</feature>
<evidence type="ECO:0000313" key="8">
    <source>
        <dbReference type="Proteomes" id="UP000567293"/>
    </source>
</evidence>
<dbReference type="SUPFAM" id="SSF52833">
    <property type="entry name" value="Thioredoxin-like"/>
    <property type="match status" value="1"/>
</dbReference>
<feature type="signal peptide" evidence="5">
    <location>
        <begin position="1"/>
        <end position="34"/>
    </location>
</feature>
<dbReference type="PROSITE" id="PS51352">
    <property type="entry name" value="THIOREDOXIN_2"/>
    <property type="match status" value="1"/>
</dbReference>
<dbReference type="InterPro" id="IPR041205">
    <property type="entry name" value="ScsC_N"/>
</dbReference>
<dbReference type="Gene3D" id="3.40.30.10">
    <property type="entry name" value="Glutaredoxin"/>
    <property type="match status" value="1"/>
</dbReference>
<evidence type="ECO:0000256" key="2">
    <source>
        <dbReference type="ARBA" id="ARBA00023002"/>
    </source>
</evidence>
<dbReference type="PANTHER" id="PTHR13887:SF14">
    <property type="entry name" value="DISULFIDE BOND FORMATION PROTEIN D"/>
    <property type="match status" value="1"/>
</dbReference>
<proteinExistence type="predicted"/>
<keyword evidence="2" id="KW-0560">Oxidoreductase</keyword>
<evidence type="ECO:0000259" key="6">
    <source>
        <dbReference type="PROSITE" id="PS51352"/>
    </source>
</evidence>
<dbReference type="GO" id="GO:0016491">
    <property type="term" value="F:oxidoreductase activity"/>
    <property type="evidence" value="ECO:0007669"/>
    <property type="project" value="UniProtKB-KW"/>
</dbReference>
<dbReference type="InterPro" id="IPR013766">
    <property type="entry name" value="Thioredoxin_domain"/>
</dbReference>
<feature type="domain" description="Thioredoxin" evidence="6">
    <location>
        <begin position="64"/>
        <end position="258"/>
    </location>
</feature>
<dbReference type="AlphaFoldDB" id="A0A7V8SVD2"/>
<dbReference type="EMBL" id="JACDQQ010000194">
    <property type="protein sequence ID" value="MBA0083729.1"/>
    <property type="molecule type" value="Genomic_DNA"/>
</dbReference>
<dbReference type="Pfam" id="PF18312">
    <property type="entry name" value="ScsC_N"/>
    <property type="match status" value="1"/>
</dbReference>
<keyword evidence="1 5" id="KW-0732">Signal</keyword>
<keyword evidence="3" id="KW-1015">Disulfide bond</keyword>
<keyword evidence="8" id="KW-1185">Reference proteome</keyword>
<keyword evidence="4" id="KW-0676">Redox-active center</keyword>
<accession>A0A7V8SVD2</accession>
<dbReference type="InterPro" id="IPR036249">
    <property type="entry name" value="Thioredoxin-like_sf"/>
</dbReference>
<evidence type="ECO:0000256" key="1">
    <source>
        <dbReference type="ARBA" id="ARBA00022729"/>
    </source>
</evidence>
<dbReference type="InterPro" id="IPR001853">
    <property type="entry name" value="DSBA-like_thioredoxin_dom"/>
</dbReference>
<name>A0A7V8SVD2_9BACT</name>